<feature type="compositionally biased region" description="Acidic residues" evidence="6">
    <location>
        <begin position="535"/>
        <end position="547"/>
    </location>
</feature>
<protein>
    <recommendedName>
        <fullName evidence="4">Inheritance of peroxisomes protein 1</fullName>
    </recommendedName>
</protein>
<gene>
    <name evidence="7" type="ORF">P153DRAFT_305160</name>
</gene>
<comment type="function">
    <text evidence="1">Required for peroxisome inheritance.</text>
</comment>
<evidence type="ECO:0000256" key="5">
    <source>
        <dbReference type="ARBA" id="ARBA00023136"/>
    </source>
</evidence>
<keyword evidence="5" id="KW-0472">Membrane</keyword>
<evidence type="ECO:0000313" key="7">
    <source>
        <dbReference type="EMBL" id="KAF2134615.1"/>
    </source>
</evidence>
<evidence type="ECO:0000256" key="2">
    <source>
        <dbReference type="ARBA" id="ARBA00004421"/>
    </source>
</evidence>
<dbReference type="AlphaFoldDB" id="A0A6A6AUH2"/>
<dbReference type="OrthoDB" id="4097008at2759"/>
<dbReference type="EMBL" id="ML977497">
    <property type="protein sequence ID" value="KAF2134615.1"/>
    <property type="molecule type" value="Genomic_DNA"/>
</dbReference>
<reference evidence="7" key="1">
    <citation type="journal article" date="2020" name="Stud. Mycol.">
        <title>101 Dothideomycetes genomes: a test case for predicting lifestyles and emergence of pathogens.</title>
        <authorList>
            <person name="Haridas S."/>
            <person name="Albert R."/>
            <person name="Binder M."/>
            <person name="Bloem J."/>
            <person name="Labutti K."/>
            <person name="Salamov A."/>
            <person name="Andreopoulos B."/>
            <person name="Baker S."/>
            <person name="Barry K."/>
            <person name="Bills G."/>
            <person name="Bluhm B."/>
            <person name="Cannon C."/>
            <person name="Castanera R."/>
            <person name="Culley D."/>
            <person name="Daum C."/>
            <person name="Ezra D."/>
            <person name="Gonzalez J."/>
            <person name="Henrissat B."/>
            <person name="Kuo A."/>
            <person name="Liang C."/>
            <person name="Lipzen A."/>
            <person name="Lutzoni F."/>
            <person name="Magnuson J."/>
            <person name="Mondo S."/>
            <person name="Nolan M."/>
            <person name="Ohm R."/>
            <person name="Pangilinan J."/>
            <person name="Park H.-J."/>
            <person name="Ramirez L."/>
            <person name="Alfaro M."/>
            <person name="Sun H."/>
            <person name="Tritt A."/>
            <person name="Yoshinaga Y."/>
            <person name="Zwiers L.-H."/>
            <person name="Turgeon B."/>
            <person name="Goodwin S."/>
            <person name="Spatafora J."/>
            <person name="Crous P."/>
            <person name="Grigoriev I."/>
        </authorList>
    </citation>
    <scope>NUCLEOTIDE SEQUENCE</scope>
    <source>
        <strain evidence="7">CBS 119687</strain>
    </source>
</reference>
<name>A0A6A6AUH2_9PLEO</name>
<evidence type="ECO:0000256" key="3">
    <source>
        <dbReference type="ARBA" id="ARBA00010707"/>
    </source>
</evidence>
<accession>A0A6A6AUH2</accession>
<feature type="region of interest" description="Disordered" evidence="6">
    <location>
        <begin position="62"/>
        <end position="85"/>
    </location>
</feature>
<keyword evidence="8" id="KW-1185">Reference proteome</keyword>
<evidence type="ECO:0000256" key="1">
    <source>
        <dbReference type="ARBA" id="ARBA00003594"/>
    </source>
</evidence>
<feature type="compositionally biased region" description="Polar residues" evidence="6">
    <location>
        <begin position="1"/>
        <end position="19"/>
    </location>
</feature>
<feature type="region of interest" description="Disordered" evidence="6">
    <location>
        <begin position="407"/>
        <end position="449"/>
    </location>
</feature>
<feature type="compositionally biased region" description="Low complexity" evidence="6">
    <location>
        <begin position="64"/>
        <end position="74"/>
    </location>
</feature>
<evidence type="ECO:0000256" key="6">
    <source>
        <dbReference type="SAM" id="MobiDB-lite"/>
    </source>
</evidence>
<proteinExistence type="inferred from homology"/>
<comment type="similarity">
    <text evidence="3">Belongs to the INP1 family.</text>
</comment>
<feature type="region of interest" description="Disordered" evidence="6">
    <location>
        <begin position="183"/>
        <end position="263"/>
    </location>
</feature>
<dbReference type="RefSeq" id="XP_033529002.1">
    <property type="nucleotide sequence ID" value="XM_033664593.1"/>
</dbReference>
<sequence>MSSPAAPTTSPKRAASTNPRRAFTVPARIANRPSSVPPPSHGSDGIETLFICSSSKIVSFTAASPSRRQSPSRRTNGSVGASPSIAWKTPTERTLAVGILRIYRVITSNVSFLNSGNLLHTIFPRSQCWCVDDQSIFVLRIRQDSYYRIELPYETEEDKEKVAQLRTALDQLLQYEKTQCPFTRGFEDNLPERPTSPPRNRPTSRTPTSKAKKWLFDRTWVPEDGSRPSTPVESVDSAVAPYDDDDRSSIHTDTSETVSEVSSWKPPRRLSVRERAMSFQSLRSATMPLGPRRLRSVSSMQHIVESSKEEEKPIEPKKEVVERKDLIEVASPKKSPEPFYSLDESTPPTPFYDAQSEFLDLYDAHAELLNTWAAIPAMKDESRGRARHRRQYSESTVRAEPTTPITPIIMFHPSTTSTPSTPPLVSDSDEDSVELPGTDAATPPDAMRKKKLTGASQKRAFSPMPPSQALFRRPSATPTREFTNALVRKTCEIVLGPPAHLVSLMLRIAANMSTGFNFSTYGVQRAETAPSTWESSDEVEWPEEDDFGIPLNNHGEPIARRRTFTSEAGR</sequence>
<feature type="region of interest" description="Disordered" evidence="6">
    <location>
        <begin position="533"/>
        <end position="570"/>
    </location>
</feature>
<dbReference type="InterPro" id="IPR024758">
    <property type="entry name" value="Inp1"/>
</dbReference>
<dbReference type="GeneID" id="54405025"/>
<evidence type="ECO:0000313" key="8">
    <source>
        <dbReference type="Proteomes" id="UP000799771"/>
    </source>
</evidence>
<dbReference type="Pfam" id="PF12634">
    <property type="entry name" value="Inp1"/>
    <property type="match status" value="1"/>
</dbReference>
<dbReference type="GO" id="GO:0045033">
    <property type="term" value="P:peroxisome inheritance"/>
    <property type="evidence" value="ECO:0007669"/>
    <property type="project" value="InterPro"/>
</dbReference>
<comment type="subcellular location">
    <subcellularLocation>
        <location evidence="2">Peroxisome membrane</location>
        <topology evidence="2">Peripheral membrane protein</topology>
    </subcellularLocation>
</comment>
<feature type="region of interest" description="Disordered" evidence="6">
    <location>
        <begin position="1"/>
        <end position="43"/>
    </location>
</feature>
<evidence type="ECO:0000256" key="4">
    <source>
        <dbReference type="ARBA" id="ARBA00021397"/>
    </source>
</evidence>
<organism evidence="7 8">
    <name type="scientific">Dothidotthia symphoricarpi CBS 119687</name>
    <dbReference type="NCBI Taxonomy" id="1392245"/>
    <lineage>
        <taxon>Eukaryota</taxon>
        <taxon>Fungi</taxon>
        <taxon>Dikarya</taxon>
        <taxon>Ascomycota</taxon>
        <taxon>Pezizomycotina</taxon>
        <taxon>Dothideomycetes</taxon>
        <taxon>Pleosporomycetidae</taxon>
        <taxon>Pleosporales</taxon>
        <taxon>Dothidotthiaceae</taxon>
        <taxon>Dothidotthia</taxon>
    </lineage>
</organism>
<dbReference type="GO" id="GO:0005780">
    <property type="term" value="C:extrinsic component of intraperoxisomal membrane"/>
    <property type="evidence" value="ECO:0007669"/>
    <property type="project" value="InterPro"/>
</dbReference>
<dbReference type="Proteomes" id="UP000799771">
    <property type="component" value="Unassembled WGS sequence"/>
</dbReference>
<feature type="compositionally biased region" description="Basic and acidic residues" evidence="6">
    <location>
        <begin position="214"/>
        <end position="226"/>
    </location>
</feature>